<proteinExistence type="predicted"/>
<keyword evidence="3" id="KW-1185">Reference proteome</keyword>
<evidence type="ECO:0000313" key="2">
    <source>
        <dbReference type="EMBL" id="KAK8939717.1"/>
    </source>
</evidence>
<accession>A0ABR2LH12</accession>
<keyword evidence="1" id="KW-1133">Transmembrane helix</keyword>
<name>A0ABR2LH12_9ASPA</name>
<reference evidence="2 3" key="1">
    <citation type="journal article" date="2022" name="Nat. Plants">
        <title>Genomes of leafy and leafless Platanthera orchids illuminate the evolution of mycoheterotrophy.</title>
        <authorList>
            <person name="Li M.H."/>
            <person name="Liu K.W."/>
            <person name="Li Z."/>
            <person name="Lu H.C."/>
            <person name="Ye Q.L."/>
            <person name="Zhang D."/>
            <person name="Wang J.Y."/>
            <person name="Li Y.F."/>
            <person name="Zhong Z.M."/>
            <person name="Liu X."/>
            <person name="Yu X."/>
            <person name="Liu D.K."/>
            <person name="Tu X.D."/>
            <person name="Liu B."/>
            <person name="Hao Y."/>
            <person name="Liao X.Y."/>
            <person name="Jiang Y.T."/>
            <person name="Sun W.H."/>
            <person name="Chen J."/>
            <person name="Chen Y.Q."/>
            <person name="Ai Y."/>
            <person name="Zhai J.W."/>
            <person name="Wu S.S."/>
            <person name="Zhou Z."/>
            <person name="Hsiao Y.Y."/>
            <person name="Wu W.L."/>
            <person name="Chen Y.Y."/>
            <person name="Lin Y.F."/>
            <person name="Hsu J.L."/>
            <person name="Li C.Y."/>
            <person name="Wang Z.W."/>
            <person name="Zhao X."/>
            <person name="Zhong W.Y."/>
            <person name="Ma X.K."/>
            <person name="Ma L."/>
            <person name="Huang J."/>
            <person name="Chen G.Z."/>
            <person name="Huang M.Z."/>
            <person name="Huang L."/>
            <person name="Peng D.H."/>
            <person name="Luo Y.B."/>
            <person name="Zou S.Q."/>
            <person name="Chen S.P."/>
            <person name="Lan S."/>
            <person name="Tsai W.C."/>
            <person name="Van de Peer Y."/>
            <person name="Liu Z.J."/>
        </authorList>
    </citation>
    <scope>NUCLEOTIDE SEQUENCE [LARGE SCALE GENOMIC DNA]</scope>
    <source>
        <strain evidence="2">Lor288</strain>
    </source>
</reference>
<gene>
    <name evidence="2" type="ORF">KSP40_PGU010963</name>
</gene>
<comment type="caution">
    <text evidence="2">The sequence shown here is derived from an EMBL/GenBank/DDBJ whole genome shotgun (WGS) entry which is preliminary data.</text>
</comment>
<dbReference type="PANTHER" id="PTHR45000:SF5">
    <property type="entry name" value="CHAPERONE DNAJ-DOMAIN SUPERFAMILY PROTEIN"/>
    <property type="match status" value="1"/>
</dbReference>
<dbReference type="PANTHER" id="PTHR45000">
    <property type="entry name" value="CHAPERONE DNAJ-DOMAIN SUPERFAMILY PROTEIN"/>
    <property type="match status" value="1"/>
</dbReference>
<dbReference type="EMBL" id="JBBWWR010000020">
    <property type="protein sequence ID" value="KAK8939717.1"/>
    <property type="molecule type" value="Genomic_DNA"/>
</dbReference>
<protein>
    <submittedName>
        <fullName evidence="2">Uncharacterized protein</fullName>
    </submittedName>
</protein>
<keyword evidence="1" id="KW-0472">Membrane</keyword>
<sequence length="188" mass="22568">MNPVEKNAGANRWRERGHASTAWGALLFGVIGVTITTAAVFQLRKSVSWIYTELNRSQPQSTWRNARTGTSRSFEEEAWRRYSHKMSEEHKEKMERVERIRRMQKLFNRERRKYKRSYDNWRDYGPSAYQHFQQEYWYWNSDASYGDQKTNFGYCPWETKNYTLSHHYSVLGLDRSRAVPYSDAEIKV</sequence>
<organism evidence="2 3">
    <name type="scientific">Platanthera guangdongensis</name>
    <dbReference type="NCBI Taxonomy" id="2320717"/>
    <lineage>
        <taxon>Eukaryota</taxon>
        <taxon>Viridiplantae</taxon>
        <taxon>Streptophyta</taxon>
        <taxon>Embryophyta</taxon>
        <taxon>Tracheophyta</taxon>
        <taxon>Spermatophyta</taxon>
        <taxon>Magnoliopsida</taxon>
        <taxon>Liliopsida</taxon>
        <taxon>Asparagales</taxon>
        <taxon>Orchidaceae</taxon>
        <taxon>Orchidoideae</taxon>
        <taxon>Orchideae</taxon>
        <taxon>Orchidinae</taxon>
        <taxon>Platanthera</taxon>
    </lineage>
</organism>
<evidence type="ECO:0000256" key="1">
    <source>
        <dbReference type="SAM" id="Phobius"/>
    </source>
</evidence>
<evidence type="ECO:0000313" key="3">
    <source>
        <dbReference type="Proteomes" id="UP001412067"/>
    </source>
</evidence>
<feature type="transmembrane region" description="Helical" evidence="1">
    <location>
        <begin position="20"/>
        <end position="41"/>
    </location>
</feature>
<dbReference type="Proteomes" id="UP001412067">
    <property type="component" value="Unassembled WGS sequence"/>
</dbReference>
<keyword evidence="1" id="KW-0812">Transmembrane</keyword>